<keyword evidence="16" id="KW-1185">Reference proteome</keyword>
<reference evidence="15 16" key="1">
    <citation type="submission" date="2016-03" db="EMBL/GenBank/DDBJ databases">
        <title>How can Kluyveromyces marxianus grow so fast - potential evolutionary course in Saccharomyces Complex revealed by comparative genomics.</title>
        <authorList>
            <person name="Mo W."/>
            <person name="Lu W."/>
            <person name="Yang X."/>
            <person name="Qi J."/>
            <person name="Lv H."/>
        </authorList>
    </citation>
    <scope>NUCLEOTIDE SEQUENCE [LARGE SCALE GENOMIC DNA]</scope>
    <source>
        <strain evidence="15 16">FIM1</strain>
    </source>
</reference>
<organism evidence="15 16">
    <name type="scientific">Kluyveromyces marxianus</name>
    <name type="common">Yeast</name>
    <name type="synonym">Candida kefyr</name>
    <dbReference type="NCBI Taxonomy" id="4911"/>
    <lineage>
        <taxon>Eukaryota</taxon>
        <taxon>Fungi</taxon>
        <taxon>Dikarya</taxon>
        <taxon>Ascomycota</taxon>
        <taxon>Saccharomycotina</taxon>
        <taxon>Saccharomycetes</taxon>
        <taxon>Saccharomycetales</taxon>
        <taxon>Saccharomycetaceae</taxon>
        <taxon>Kluyveromyces</taxon>
    </lineage>
</organism>
<gene>
    <name evidence="15" type="primary">EST2</name>
    <name evidence="15" type="ORF">FIM1_2479</name>
</gene>
<evidence type="ECO:0000259" key="14">
    <source>
        <dbReference type="PROSITE" id="PS50878"/>
    </source>
</evidence>
<evidence type="ECO:0000256" key="2">
    <source>
        <dbReference type="ARBA" id="ARBA00012493"/>
    </source>
</evidence>
<evidence type="ECO:0000256" key="8">
    <source>
        <dbReference type="ARBA" id="ARBA00022842"/>
    </source>
</evidence>
<evidence type="ECO:0000256" key="9">
    <source>
        <dbReference type="ARBA" id="ARBA00022895"/>
    </source>
</evidence>
<dbReference type="PANTHER" id="PTHR12066">
    <property type="entry name" value="TELOMERASE REVERSE TRANSCRIPTASE"/>
    <property type="match status" value="1"/>
</dbReference>
<dbReference type="GO" id="GO:0003964">
    <property type="term" value="F:RNA-directed DNA polymerase activity"/>
    <property type="evidence" value="ECO:0007669"/>
    <property type="project" value="UniProtKB-KW"/>
</dbReference>
<comment type="function">
    <text evidence="13">Telomerase is a ribonucleoprotein enzyme essential for the replication of chromosome termini in most eukaryotes. It elongates telomeres. It is a reverse transcriptase that adds simple sequence repeats to chromosome ends by copying a template sequence within the RNA component of the enzyme.</text>
</comment>
<dbReference type="Pfam" id="PF12009">
    <property type="entry name" value="Telomerase_RBD"/>
    <property type="match status" value="1"/>
</dbReference>
<keyword evidence="6 13" id="KW-0548">Nucleotidyltransferase</keyword>
<evidence type="ECO:0000313" key="15">
    <source>
        <dbReference type="EMBL" id="QGN15783.1"/>
    </source>
</evidence>
<protein>
    <recommendedName>
        <fullName evidence="3 13">Telomerase reverse transcriptase</fullName>
        <ecNumber evidence="2 13">2.7.7.49</ecNumber>
    </recommendedName>
    <alternativeName>
        <fullName evidence="13">Telomerase catalytic subunit</fullName>
    </alternativeName>
</protein>
<keyword evidence="9 13" id="KW-0779">Telomere</keyword>
<dbReference type="PANTHER" id="PTHR12066:SF0">
    <property type="entry name" value="TELOMERASE REVERSE TRANSCRIPTASE"/>
    <property type="match status" value="1"/>
</dbReference>
<dbReference type="InterPro" id="IPR000477">
    <property type="entry name" value="RT_dom"/>
</dbReference>
<dbReference type="Gene3D" id="3.30.70.2630">
    <property type="match status" value="1"/>
</dbReference>
<dbReference type="SMART" id="SM00975">
    <property type="entry name" value="Telomerase_RBD"/>
    <property type="match status" value="1"/>
</dbReference>
<comment type="subcellular location">
    <subcellularLocation>
        <location evidence="13">Nucleus</location>
    </subcellularLocation>
    <subcellularLocation>
        <location evidence="13">Chromosome</location>
        <location evidence="13">Telomere</location>
    </subcellularLocation>
</comment>
<evidence type="ECO:0000256" key="6">
    <source>
        <dbReference type="ARBA" id="ARBA00022695"/>
    </source>
</evidence>
<dbReference type="CDD" id="cd01648">
    <property type="entry name" value="TERT"/>
    <property type="match status" value="1"/>
</dbReference>
<evidence type="ECO:0000256" key="11">
    <source>
        <dbReference type="ARBA" id="ARBA00023242"/>
    </source>
</evidence>
<keyword evidence="7 13" id="KW-0479">Metal-binding</keyword>
<dbReference type="PRINTS" id="PR01365">
    <property type="entry name" value="TELOMERASERT"/>
</dbReference>
<dbReference type="InterPro" id="IPR021891">
    <property type="entry name" value="Telomerase_RBD"/>
</dbReference>
<comment type="catalytic activity">
    <reaction evidence="12 13">
        <text>DNA(n) + a 2'-deoxyribonucleoside 5'-triphosphate = DNA(n+1) + diphosphate</text>
        <dbReference type="Rhea" id="RHEA:22508"/>
        <dbReference type="Rhea" id="RHEA-COMP:17339"/>
        <dbReference type="Rhea" id="RHEA-COMP:17340"/>
        <dbReference type="ChEBI" id="CHEBI:33019"/>
        <dbReference type="ChEBI" id="CHEBI:61560"/>
        <dbReference type="ChEBI" id="CHEBI:173112"/>
        <dbReference type="EC" id="2.7.7.49"/>
    </reaction>
</comment>
<sequence>MQIFGEYIHSLPCTKGIKQSSLFINQEQNGLSDLFTDYFIQSNSKKCDIPEFTVSAITQSFHCDVIDTCILHLLHKSFTNNILTYGYQLAKNSDVVTKLFCHSSNTNVTLLKSNVWKLLHELIGTENFMNILLNHSVYLNTGYYFRQIIGNPINAPQVPPTWMNRKEHANVKARLTIDWNNVLYRNVKPQDHKILISPDAVLLFKEIFPNQIVGGKLKGSKKVIMNNLRKCLKEFINNHYKVPFKYIGNKTCPKSSNDFYTSQKNVIRFLVISIRKTIPLNLLGSPNNFSVLYKAVSALVRKTLHTRLSMEELSRGLRINDVNWYKKSGSEDKTAPRLEIYQHQIQSNLLNQLFFWLLSVYVPKLVSMFFYVTELSGTINVVYIRHDVWKSMSRPFLKSYFKQYLLENKECQEHRSFSNSNFNHRNLRLIPKKSGSDFRVIAVPCKGINLQEVSDYNDYFKNAVKPTKIILERLRIRKSTKFAKAFSPVEIPMIISEYKRKLINKYGFVPNLHLLKFDIQSCYDSIPVDRVMKLIKREISSSKEFFLRSEDVLSLDSTRLKKRFFINGDSTKNKNDIVIDSVKSVVLSQLDILSVLEMELFKTSIVYRGKCYLRKDGLFQGTPLSSVLVDILYDNLLESYEEFKHADDNNALIIRLVDDFLVISPSKPYIDRINAIAQLGFKSFNAKVNPKKVLITSSELPGSESVPFCALQINLKTLEVWKDHSSYNVISGDFASTKQIFEKLLWIFEMRLSYNMLDTNLNSLNIALLYMREVSLNLVESFISLFDKKKPTKTAFVQFMLNIFERIDLHLASNNITSAEKSSGLKRTMMSVFIQQLGLRRDKFKDILGTMDELNASII</sequence>
<dbReference type="InterPro" id="IPR043502">
    <property type="entry name" value="DNA/RNA_pol_sf"/>
</dbReference>
<evidence type="ECO:0000256" key="13">
    <source>
        <dbReference type="RuleBase" id="RU365061"/>
    </source>
</evidence>
<dbReference type="SUPFAM" id="SSF56672">
    <property type="entry name" value="DNA/RNA polymerases"/>
    <property type="match status" value="1"/>
</dbReference>
<name>A0ABX6EU18_KLUMA</name>
<evidence type="ECO:0000256" key="1">
    <source>
        <dbReference type="ARBA" id="ARBA00008001"/>
    </source>
</evidence>
<dbReference type="EMBL" id="CP015057">
    <property type="protein sequence ID" value="QGN15783.1"/>
    <property type="molecule type" value="Genomic_DNA"/>
</dbReference>
<evidence type="ECO:0000256" key="4">
    <source>
        <dbReference type="ARBA" id="ARBA00022454"/>
    </source>
</evidence>
<feature type="domain" description="Reverse transcriptase" evidence="14">
    <location>
        <begin position="411"/>
        <end position="713"/>
    </location>
</feature>
<dbReference type="Proteomes" id="UP000422736">
    <property type="component" value="Chromosome 4"/>
</dbReference>
<comment type="similarity">
    <text evidence="1 13">Belongs to the reverse transcriptase family. Telomerase subfamily.</text>
</comment>
<keyword evidence="8 13" id="KW-0460">Magnesium</keyword>
<evidence type="ECO:0000256" key="5">
    <source>
        <dbReference type="ARBA" id="ARBA00022679"/>
    </source>
</evidence>
<dbReference type="PROSITE" id="PS50878">
    <property type="entry name" value="RT_POL"/>
    <property type="match status" value="1"/>
</dbReference>
<keyword evidence="11 13" id="KW-0539">Nucleus</keyword>
<dbReference type="InterPro" id="IPR003545">
    <property type="entry name" value="Telomerase_RT"/>
</dbReference>
<evidence type="ECO:0000256" key="12">
    <source>
        <dbReference type="ARBA" id="ARBA00048173"/>
    </source>
</evidence>
<keyword evidence="5 13" id="KW-0808">Transferase</keyword>
<accession>A0ABX6EU18</accession>
<proteinExistence type="inferred from homology"/>
<evidence type="ECO:0000256" key="3">
    <source>
        <dbReference type="ARBA" id="ARBA00016182"/>
    </source>
</evidence>
<evidence type="ECO:0000256" key="7">
    <source>
        <dbReference type="ARBA" id="ARBA00022723"/>
    </source>
</evidence>
<keyword evidence="4 13" id="KW-0158">Chromosome</keyword>
<keyword evidence="10 13" id="KW-0695">RNA-directed DNA polymerase</keyword>
<dbReference type="Gene3D" id="1.10.132.70">
    <property type="match status" value="1"/>
</dbReference>
<evidence type="ECO:0000256" key="10">
    <source>
        <dbReference type="ARBA" id="ARBA00022918"/>
    </source>
</evidence>
<dbReference type="EC" id="2.7.7.49" evidence="2 13"/>
<evidence type="ECO:0000313" key="16">
    <source>
        <dbReference type="Proteomes" id="UP000422736"/>
    </source>
</evidence>